<proteinExistence type="predicted"/>
<keyword evidence="2" id="KW-1185">Reference proteome</keyword>
<comment type="caution">
    <text evidence="1">The sequence shown here is derived from an EMBL/GenBank/DDBJ whole genome shotgun (WGS) entry which is preliminary data.</text>
</comment>
<gene>
    <name evidence="1" type="ORF">DesfrDRAFT_3856</name>
</gene>
<dbReference type="Proteomes" id="UP000006250">
    <property type="component" value="Unassembled WGS sequence"/>
</dbReference>
<dbReference type="EMBL" id="AECZ01000045">
    <property type="protein sequence ID" value="EFL49412.1"/>
    <property type="molecule type" value="Genomic_DNA"/>
</dbReference>
<evidence type="ECO:0000313" key="2">
    <source>
        <dbReference type="Proteomes" id="UP000006250"/>
    </source>
</evidence>
<dbReference type="eggNOG" id="ENOG5031GCT">
    <property type="taxonomic scope" value="Bacteria"/>
</dbReference>
<dbReference type="AlphaFoldDB" id="E1K1V6"/>
<organism evidence="1 2">
    <name type="scientific">Solidesulfovibrio fructosivorans JJ]</name>
    <dbReference type="NCBI Taxonomy" id="596151"/>
    <lineage>
        <taxon>Bacteria</taxon>
        <taxon>Pseudomonadati</taxon>
        <taxon>Thermodesulfobacteriota</taxon>
        <taxon>Desulfovibrionia</taxon>
        <taxon>Desulfovibrionales</taxon>
        <taxon>Desulfovibrionaceae</taxon>
        <taxon>Solidesulfovibrio</taxon>
    </lineage>
</organism>
<sequence length="134" mass="15741">MAELLTKLVALAEKRDDLVVTEVDDIDSWGFLLYRDGRYHIYVNRSVRNFRKIMVLADELGHYALRRRISKREGMPPAAESIVERIRQDKACDAWAAKFTRRLLFMIRRGLHGDVSRRPRQGVYDPSWRLPQKG</sequence>
<protein>
    <submittedName>
        <fullName evidence="1">Uncharacterized protein</fullName>
    </submittedName>
</protein>
<dbReference type="OrthoDB" id="5454878at2"/>
<evidence type="ECO:0000313" key="1">
    <source>
        <dbReference type="EMBL" id="EFL49412.1"/>
    </source>
</evidence>
<dbReference type="STRING" id="596151.DesfrDRAFT_3856"/>
<name>E1K1V6_SOLFR</name>
<dbReference type="RefSeq" id="WP_005996680.1">
    <property type="nucleotide sequence ID" value="NZ_AECZ01000045.1"/>
</dbReference>
<reference evidence="1 2" key="1">
    <citation type="submission" date="2010-08" db="EMBL/GenBank/DDBJ databases">
        <title>The draft genome of Desulfovibrio fructosovorans JJ.</title>
        <authorList>
            <consortium name="US DOE Joint Genome Institute (JGI-PGF)"/>
            <person name="Lucas S."/>
            <person name="Copeland A."/>
            <person name="Lapidus A."/>
            <person name="Cheng J.-F."/>
            <person name="Bruce D."/>
            <person name="Goodwin L."/>
            <person name="Pitluck S."/>
            <person name="Land M.L."/>
            <person name="Hauser L."/>
            <person name="Chang Y.-J."/>
            <person name="Jeffries C."/>
            <person name="Wall J.D."/>
            <person name="Stahl D.A."/>
            <person name="Arkin A.P."/>
            <person name="Dehal P."/>
            <person name="Stolyar S.M."/>
            <person name="Hazen T.C."/>
            <person name="Woyke T.J."/>
        </authorList>
    </citation>
    <scope>NUCLEOTIDE SEQUENCE [LARGE SCALE GENOMIC DNA]</scope>
    <source>
        <strain evidence="1 2">JJ</strain>
    </source>
</reference>
<accession>E1K1V6</accession>
<dbReference type="Gene3D" id="1.10.10.2910">
    <property type="match status" value="1"/>
</dbReference>